<gene>
    <name evidence="3" type="ORF">CBY09_07890</name>
</gene>
<organism evidence="3 4">
    <name type="scientific">Acidovorax kalamii</name>
    <dbReference type="NCBI Taxonomy" id="2004485"/>
    <lineage>
        <taxon>Bacteria</taxon>
        <taxon>Pseudomonadati</taxon>
        <taxon>Pseudomonadota</taxon>
        <taxon>Betaproteobacteria</taxon>
        <taxon>Burkholderiales</taxon>
        <taxon>Comamonadaceae</taxon>
        <taxon>Acidovorax</taxon>
    </lineage>
</organism>
<dbReference type="InterPro" id="IPR003675">
    <property type="entry name" value="Rce1/LyrA-like_dom"/>
</dbReference>
<protein>
    <recommendedName>
        <fullName evidence="2">CAAX prenyl protease 2/Lysostaphin resistance protein A-like domain-containing protein</fullName>
    </recommendedName>
</protein>
<dbReference type="Pfam" id="PF02517">
    <property type="entry name" value="Rce1-like"/>
    <property type="match status" value="1"/>
</dbReference>
<keyword evidence="1" id="KW-0812">Transmembrane</keyword>
<keyword evidence="1" id="KW-0472">Membrane</keyword>
<sequence>MVFVTAGLAFLVARNLSWRVLGPSPGSFQLVQLFPQGLAGAALQIYAAVSAGLVESIFFIGLPWLLYASARQHPSEMRFTLCVSTIFALAHWEHGRHGVIAAFFAHGVMCRWFLHWRTLWPIVLGHTLIDLAAFS</sequence>
<name>A0A235ENQ0_9BURK</name>
<comment type="caution">
    <text evidence="3">The sequence shown here is derived from an EMBL/GenBank/DDBJ whole genome shotgun (WGS) entry which is preliminary data.</text>
</comment>
<dbReference type="Proteomes" id="UP000215441">
    <property type="component" value="Unassembled WGS sequence"/>
</dbReference>
<proteinExistence type="predicted"/>
<reference evidence="3 4" key="1">
    <citation type="submission" date="2017-07" db="EMBL/GenBank/DDBJ databases">
        <title>Acidovorax KNDSW TSA 6 genome sequence and assembly.</title>
        <authorList>
            <person name="Mayilraj S."/>
        </authorList>
    </citation>
    <scope>NUCLEOTIDE SEQUENCE [LARGE SCALE GENOMIC DNA]</scope>
    <source>
        <strain evidence="3 4">KNDSW-TSA6</strain>
    </source>
</reference>
<evidence type="ECO:0000256" key="1">
    <source>
        <dbReference type="SAM" id="Phobius"/>
    </source>
</evidence>
<keyword evidence="1" id="KW-1133">Transmembrane helix</keyword>
<dbReference type="AlphaFoldDB" id="A0A235ENQ0"/>
<accession>A0A235ENQ0</accession>
<evidence type="ECO:0000313" key="3">
    <source>
        <dbReference type="EMBL" id="OYD50649.1"/>
    </source>
</evidence>
<dbReference type="GO" id="GO:0080120">
    <property type="term" value="P:CAAX-box protein maturation"/>
    <property type="evidence" value="ECO:0007669"/>
    <property type="project" value="UniProtKB-ARBA"/>
</dbReference>
<evidence type="ECO:0000259" key="2">
    <source>
        <dbReference type="Pfam" id="PF02517"/>
    </source>
</evidence>
<dbReference type="EMBL" id="NOIG01000005">
    <property type="protein sequence ID" value="OYD50649.1"/>
    <property type="molecule type" value="Genomic_DNA"/>
</dbReference>
<feature type="domain" description="CAAX prenyl protease 2/Lysostaphin resistance protein A-like" evidence="2">
    <location>
        <begin position="43"/>
        <end position="131"/>
    </location>
</feature>
<keyword evidence="4" id="KW-1185">Reference proteome</keyword>
<evidence type="ECO:0000313" key="4">
    <source>
        <dbReference type="Proteomes" id="UP000215441"/>
    </source>
</evidence>
<dbReference type="GO" id="GO:0004175">
    <property type="term" value="F:endopeptidase activity"/>
    <property type="evidence" value="ECO:0007669"/>
    <property type="project" value="UniProtKB-ARBA"/>
</dbReference>
<feature type="transmembrane region" description="Helical" evidence="1">
    <location>
        <begin position="43"/>
        <end position="68"/>
    </location>
</feature>